<dbReference type="Proteomes" id="UP000245391">
    <property type="component" value="Unassembled WGS sequence"/>
</dbReference>
<reference evidence="2" key="1">
    <citation type="submission" date="2018-05" db="EMBL/GenBank/DDBJ databases">
        <title>Pedobacter paludis sp. nov., isolated from wetland soil.</title>
        <authorList>
            <person name="Zhang Y."/>
        </authorList>
    </citation>
    <scope>NUCLEOTIDE SEQUENCE [LARGE SCALE GENOMIC DNA]</scope>
    <source>
        <strain evidence="2">R-8</strain>
    </source>
</reference>
<accession>A0A317F4H4</accession>
<protein>
    <submittedName>
        <fullName evidence="1">Uncharacterized protein</fullName>
    </submittedName>
</protein>
<comment type="caution">
    <text evidence="1">The sequence shown here is derived from an EMBL/GenBank/DDBJ whole genome shotgun (WGS) entry which is preliminary data.</text>
</comment>
<keyword evidence="2" id="KW-1185">Reference proteome</keyword>
<organism evidence="1 2">
    <name type="scientific">Pedobacter paludis</name>
    <dbReference type="NCBI Taxonomy" id="2203212"/>
    <lineage>
        <taxon>Bacteria</taxon>
        <taxon>Pseudomonadati</taxon>
        <taxon>Bacteroidota</taxon>
        <taxon>Sphingobacteriia</taxon>
        <taxon>Sphingobacteriales</taxon>
        <taxon>Sphingobacteriaceae</taxon>
        <taxon>Pedobacter</taxon>
    </lineage>
</organism>
<dbReference type="Pfam" id="PF19777">
    <property type="entry name" value="DUF6263"/>
    <property type="match status" value="1"/>
</dbReference>
<dbReference type="RefSeq" id="WP_109928563.1">
    <property type="nucleotide sequence ID" value="NZ_QGNY01000002.1"/>
</dbReference>
<gene>
    <name evidence="1" type="ORF">DF947_04695</name>
</gene>
<evidence type="ECO:0000313" key="2">
    <source>
        <dbReference type="Proteomes" id="UP000245391"/>
    </source>
</evidence>
<name>A0A317F4H4_9SPHI</name>
<dbReference type="EMBL" id="QGNY01000002">
    <property type="protein sequence ID" value="PWS32388.1"/>
    <property type="molecule type" value="Genomic_DNA"/>
</dbReference>
<proteinExistence type="predicted"/>
<dbReference type="AlphaFoldDB" id="A0A317F4H4"/>
<sequence length="296" mass="32720">MRILTTLICFFLITSTFAQKVYILKQNYPIGKKYNYNLTSNQIIKQKIGDQNVNLSQEIGTDYTFDIAGEKAGDKAIKVIYNKIRMKSSGMGNTLTMDSDSQEPGKPNPFSGLKGASFEMIFGANGSIKSVNGIEKMLDNMASKMTTDTSQIKAIKASLGKQFSAEGMKQTMESSFKIYPDKPVKIGDSWTVDTKMQMTMPIETITIYTLKLVKDGIAFLNVNGNLISKGSFDSMGTKIDTDLKGTNSGDMQIDLKTGLVLSSHLRLEMYGTMKAKDQNIDFDMEGINQITGKEIN</sequence>
<dbReference type="InterPro" id="IPR046230">
    <property type="entry name" value="DUF6263"/>
</dbReference>
<evidence type="ECO:0000313" key="1">
    <source>
        <dbReference type="EMBL" id="PWS32388.1"/>
    </source>
</evidence>
<dbReference type="OrthoDB" id="3034330at2"/>